<keyword evidence="9" id="KW-0067">ATP-binding</keyword>
<evidence type="ECO:0000256" key="7">
    <source>
        <dbReference type="ARBA" id="ARBA00022801"/>
    </source>
</evidence>
<evidence type="ECO:0000313" key="17">
    <source>
        <dbReference type="EMBL" id="KAE8007956.1"/>
    </source>
</evidence>
<dbReference type="PANTHER" id="PTHR45629">
    <property type="entry name" value="SNF2/RAD54 FAMILY MEMBER"/>
    <property type="match status" value="1"/>
</dbReference>
<dbReference type="GO" id="GO:0051301">
    <property type="term" value="P:cell division"/>
    <property type="evidence" value="ECO:0007669"/>
    <property type="project" value="UniProtKB-KW"/>
</dbReference>
<evidence type="ECO:0000256" key="8">
    <source>
        <dbReference type="ARBA" id="ARBA00022806"/>
    </source>
</evidence>
<dbReference type="GO" id="GO:0016787">
    <property type="term" value="F:hydrolase activity"/>
    <property type="evidence" value="ECO:0007669"/>
    <property type="project" value="UniProtKB-KW"/>
</dbReference>
<dbReference type="FunFam" id="3.40.50.300:FF:000332">
    <property type="entry name" value="DNA repair and recombination protein RAD54-like"/>
    <property type="match status" value="1"/>
</dbReference>
<dbReference type="GO" id="GO:0015616">
    <property type="term" value="F:DNA translocase activity"/>
    <property type="evidence" value="ECO:0007669"/>
    <property type="project" value="TreeGrafter"/>
</dbReference>
<keyword evidence="3" id="KW-0132">Cell division</keyword>
<feature type="region of interest" description="Disordered" evidence="14">
    <location>
        <begin position="897"/>
        <end position="935"/>
    </location>
</feature>
<dbReference type="PROSITE" id="PS51192">
    <property type="entry name" value="HELICASE_ATP_BIND_1"/>
    <property type="match status" value="1"/>
</dbReference>
<evidence type="ECO:0000256" key="1">
    <source>
        <dbReference type="ARBA" id="ARBA00004123"/>
    </source>
</evidence>
<accession>A0A5N6QM06</accession>
<dbReference type="SUPFAM" id="SSF52540">
    <property type="entry name" value="P-loop containing nucleoside triphosphate hydrolases"/>
    <property type="match status" value="2"/>
</dbReference>
<dbReference type="GO" id="GO:0005634">
    <property type="term" value="C:nucleus"/>
    <property type="evidence" value="ECO:0007669"/>
    <property type="project" value="UniProtKB-SubCell"/>
</dbReference>
<keyword evidence="5" id="KW-0227">DNA damage</keyword>
<evidence type="ECO:0000256" key="4">
    <source>
        <dbReference type="ARBA" id="ARBA00022741"/>
    </source>
</evidence>
<dbReference type="InterPro" id="IPR050496">
    <property type="entry name" value="SNF2_RAD54_helicase_repair"/>
</dbReference>
<evidence type="ECO:0000256" key="13">
    <source>
        <dbReference type="ARBA" id="ARBA00023306"/>
    </source>
</evidence>
<dbReference type="GO" id="GO:0005524">
    <property type="term" value="F:ATP binding"/>
    <property type="evidence" value="ECO:0007669"/>
    <property type="project" value="UniProtKB-KW"/>
</dbReference>
<evidence type="ECO:0008006" key="19">
    <source>
        <dbReference type="Google" id="ProtNLM"/>
    </source>
</evidence>
<keyword evidence="4" id="KW-0547">Nucleotide-binding</keyword>
<keyword evidence="12" id="KW-0539">Nucleus</keyword>
<dbReference type="InterPro" id="IPR001650">
    <property type="entry name" value="Helicase_C-like"/>
</dbReference>
<comment type="similarity">
    <text evidence="2">Belongs to the SNF2/RAD54 helicase family.</text>
</comment>
<keyword evidence="6" id="KW-0498">Mitosis</keyword>
<dbReference type="Proteomes" id="UP000327013">
    <property type="component" value="Chromosome 2"/>
</dbReference>
<dbReference type="FunFam" id="1.20.120.850:FF:000028">
    <property type="entry name" value="Predicted protein"/>
    <property type="match status" value="1"/>
</dbReference>
<keyword evidence="18" id="KW-1185">Reference proteome</keyword>
<dbReference type="Gene3D" id="1.20.120.850">
    <property type="entry name" value="SWI2/SNF2 ATPases, N-terminal domain"/>
    <property type="match status" value="1"/>
</dbReference>
<dbReference type="GO" id="GO:0004386">
    <property type="term" value="F:helicase activity"/>
    <property type="evidence" value="ECO:0007669"/>
    <property type="project" value="UniProtKB-KW"/>
</dbReference>
<reference evidence="17 18" key="1">
    <citation type="submission" date="2019-06" db="EMBL/GenBank/DDBJ databases">
        <title>A chromosomal-level reference genome of Carpinus fangiana (Coryloideae, Betulaceae).</title>
        <authorList>
            <person name="Yang X."/>
            <person name="Wang Z."/>
            <person name="Zhang L."/>
            <person name="Hao G."/>
            <person name="Liu J."/>
            <person name="Yang Y."/>
        </authorList>
    </citation>
    <scope>NUCLEOTIDE SEQUENCE [LARGE SCALE GENOMIC DNA]</scope>
    <source>
        <strain evidence="17">Cfa_2016G</strain>
        <tissue evidence="17">Leaf</tissue>
    </source>
</reference>
<name>A0A5N6QM06_9ROSI</name>
<keyword evidence="11" id="KW-0234">DNA repair</keyword>
<proteinExistence type="inferred from homology"/>
<evidence type="ECO:0000256" key="10">
    <source>
        <dbReference type="ARBA" id="ARBA00023125"/>
    </source>
</evidence>
<evidence type="ECO:0000256" key="3">
    <source>
        <dbReference type="ARBA" id="ARBA00022618"/>
    </source>
</evidence>
<evidence type="ECO:0000259" key="16">
    <source>
        <dbReference type="PROSITE" id="PS51194"/>
    </source>
</evidence>
<dbReference type="AlphaFoldDB" id="A0A5N6QM06"/>
<comment type="subcellular location">
    <subcellularLocation>
        <location evidence="1">Nucleus</location>
    </subcellularLocation>
</comment>
<dbReference type="SMART" id="SM00490">
    <property type="entry name" value="HELICc"/>
    <property type="match status" value="1"/>
</dbReference>
<feature type="compositionally biased region" description="Polar residues" evidence="14">
    <location>
        <begin position="748"/>
        <end position="759"/>
    </location>
</feature>
<dbReference type="GO" id="GO:0045003">
    <property type="term" value="P:double-strand break repair via synthesis-dependent strand annealing"/>
    <property type="evidence" value="ECO:0007669"/>
    <property type="project" value="TreeGrafter"/>
</dbReference>
<evidence type="ECO:0000256" key="6">
    <source>
        <dbReference type="ARBA" id="ARBA00022776"/>
    </source>
</evidence>
<evidence type="ECO:0000256" key="14">
    <source>
        <dbReference type="SAM" id="MobiDB-lite"/>
    </source>
</evidence>
<sequence length="935" mass="105030">MEDENEVLSASDPSDSSDEYTADHEEEEEELEDSNNEDEPSFGPSAPSDEDRKSKNVDALLRGNLVVKRQSLLPRVLSVTEAAATCRKPFKPPCSNGYDNRNEQLARRLCARKRFVPWGSSGPVLVAITNRLNIPSAAEKDIIEENVTLPPGIEPLVLWQPEESENGASNLAPIEVDPLLVRFLRPHQREGVQFMFECISGLCSAANIFGCILADDMGLGKTLQSITLLYTLLRQGFDGKPMVKKAIIVTPTSLVSNWEAEIKKWVGERVLLVSLCESTRDDVVSAIDRFTSPCSPLQVLIVSYETFRLHSSRFSHSESCDLLICDEAHRLKNDQTLTNRALAALSCKRRILLSGTPMQNDLEEFFAMVNFTNPGILGDVAHFRHYYEAPIICGREPTANEEEKKLGTERAAELSARVNQFILRRTNALLSNHLPPKMVEVVCCKLTPLQSDLYNHFIHSKNVKRVINEEVKQSKILAYITALKKLCNHPKLIYDTIKSGSPGTSGFEECIRFFPPEMFSGRSGSWTGGDGAWVELSGKMHVLARLLGHLRRRTDDRIVLVSNYTQTLDLFAQLCRERRYPYLRLDGTTSISKRQKLVNRFNDPSKDEFVFLLSSKAGGCGLNLIGGNRLVLFDPDWNPANDKQAAARVWRDGQKKRVYIYRFLSTGTIEEKVYQRQMSKEGLQKVIQKEQQTDTLATQVNSLSMEDLRDLFTFRENVRSEIHEQMNCVRCQNYNDRPERRIEEEDGNQSTNISSQSDQETSDIGGFAEISGCLHKLKSSEKQVGTPLEEDLGSWGHHFLPTSVPDAIFQASAGDQVTFVFTNQVDGKLVPIESISPKMRGAEEKEKEFKSKESLNKKSTLFSQHKKPLQSVLSNGNSIKSSVCTFPQPLQRATMKSVSTLKGSSDVLKTKISPGNQLPQKRLSPDSVEHDDDFE</sequence>
<dbReference type="Pfam" id="PF00271">
    <property type="entry name" value="Helicase_C"/>
    <property type="match status" value="1"/>
</dbReference>
<dbReference type="InterPro" id="IPR038718">
    <property type="entry name" value="SNF2-like_sf"/>
</dbReference>
<evidence type="ECO:0000313" key="18">
    <source>
        <dbReference type="Proteomes" id="UP000327013"/>
    </source>
</evidence>
<organism evidence="17 18">
    <name type="scientific">Carpinus fangiana</name>
    <dbReference type="NCBI Taxonomy" id="176857"/>
    <lineage>
        <taxon>Eukaryota</taxon>
        <taxon>Viridiplantae</taxon>
        <taxon>Streptophyta</taxon>
        <taxon>Embryophyta</taxon>
        <taxon>Tracheophyta</taxon>
        <taxon>Spermatophyta</taxon>
        <taxon>Magnoliopsida</taxon>
        <taxon>eudicotyledons</taxon>
        <taxon>Gunneridae</taxon>
        <taxon>Pentapetalae</taxon>
        <taxon>rosids</taxon>
        <taxon>fabids</taxon>
        <taxon>Fagales</taxon>
        <taxon>Betulaceae</taxon>
        <taxon>Carpinus</taxon>
    </lineage>
</organism>
<dbReference type="InterPro" id="IPR027417">
    <property type="entry name" value="P-loop_NTPase"/>
</dbReference>
<dbReference type="CDD" id="cd18004">
    <property type="entry name" value="DEXHc_RAD54"/>
    <property type="match status" value="1"/>
</dbReference>
<dbReference type="Gene3D" id="3.40.50.10810">
    <property type="entry name" value="Tandem AAA-ATPase domain"/>
    <property type="match status" value="1"/>
</dbReference>
<protein>
    <recommendedName>
        <fullName evidence="19">Protein CHROMATIN REMODELING 25</fullName>
    </recommendedName>
</protein>
<keyword evidence="8" id="KW-0347">Helicase</keyword>
<dbReference type="InterPro" id="IPR049730">
    <property type="entry name" value="SNF2/RAD54-like_C"/>
</dbReference>
<dbReference type="FunFam" id="3.40.50.10810:FF:000021">
    <property type="entry name" value="DNA repair and recombination protein RAD54"/>
    <property type="match status" value="1"/>
</dbReference>
<dbReference type="Gene3D" id="3.40.50.300">
    <property type="entry name" value="P-loop containing nucleotide triphosphate hydrolases"/>
    <property type="match status" value="1"/>
</dbReference>
<evidence type="ECO:0000256" key="11">
    <source>
        <dbReference type="ARBA" id="ARBA00023204"/>
    </source>
</evidence>
<dbReference type="Pfam" id="PF00176">
    <property type="entry name" value="SNF2-rel_dom"/>
    <property type="match status" value="1"/>
</dbReference>
<feature type="region of interest" description="Disordered" evidence="14">
    <location>
        <begin position="740"/>
        <end position="762"/>
    </location>
</feature>
<dbReference type="OrthoDB" id="413460at2759"/>
<dbReference type="PANTHER" id="PTHR45629:SF7">
    <property type="entry name" value="DNA EXCISION REPAIR PROTEIN ERCC-6-RELATED"/>
    <property type="match status" value="1"/>
</dbReference>
<dbReference type="GO" id="GO:0007131">
    <property type="term" value="P:reciprocal meiotic recombination"/>
    <property type="evidence" value="ECO:0007669"/>
    <property type="project" value="TreeGrafter"/>
</dbReference>
<dbReference type="PROSITE" id="PS51194">
    <property type="entry name" value="HELICASE_CTER"/>
    <property type="match status" value="1"/>
</dbReference>
<dbReference type="EMBL" id="CM017322">
    <property type="protein sequence ID" value="KAE8007956.1"/>
    <property type="molecule type" value="Genomic_DNA"/>
</dbReference>
<evidence type="ECO:0000256" key="12">
    <source>
        <dbReference type="ARBA" id="ARBA00023242"/>
    </source>
</evidence>
<dbReference type="InterPro" id="IPR000330">
    <property type="entry name" value="SNF2_N"/>
</dbReference>
<keyword evidence="13" id="KW-0131">Cell cycle</keyword>
<feature type="domain" description="Helicase ATP-binding" evidence="15">
    <location>
        <begin position="202"/>
        <end position="375"/>
    </location>
</feature>
<dbReference type="InterPro" id="IPR014001">
    <property type="entry name" value="Helicase_ATP-bd"/>
</dbReference>
<dbReference type="SMART" id="SM00487">
    <property type="entry name" value="DEXDc"/>
    <property type="match status" value="1"/>
</dbReference>
<dbReference type="CDD" id="cd18793">
    <property type="entry name" value="SF2_C_SNF"/>
    <property type="match status" value="1"/>
</dbReference>
<evidence type="ECO:0000256" key="2">
    <source>
        <dbReference type="ARBA" id="ARBA00007025"/>
    </source>
</evidence>
<evidence type="ECO:0000256" key="9">
    <source>
        <dbReference type="ARBA" id="ARBA00022840"/>
    </source>
</evidence>
<feature type="compositionally biased region" description="Acidic residues" evidence="14">
    <location>
        <begin position="15"/>
        <end position="40"/>
    </location>
</feature>
<keyword evidence="7" id="KW-0378">Hydrolase</keyword>
<evidence type="ECO:0000256" key="5">
    <source>
        <dbReference type="ARBA" id="ARBA00022763"/>
    </source>
</evidence>
<keyword evidence="10" id="KW-0238">DNA-binding</keyword>
<feature type="region of interest" description="Disordered" evidence="14">
    <location>
        <begin position="1"/>
        <end position="54"/>
    </location>
</feature>
<gene>
    <name evidence="17" type="ORF">FH972_004510</name>
</gene>
<evidence type="ECO:0000259" key="15">
    <source>
        <dbReference type="PROSITE" id="PS51192"/>
    </source>
</evidence>
<feature type="domain" description="Helicase C-terminal" evidence="16">
    <location>
        <begin position="542"/>
        <end position="704"/>
    </location>
</feature>
<dbReference type="GO" id="GO:0003677">
    <property type="term" value="F:DNA binding"/>
    <property type="evidence" value="ECO:0007669"/>
    <property type="project" value="UniProtKB-KW"/>
</dbReference>